<gene>
    <name evidence="3" type="ORF">MNBD_ALPHA08-1419</name>
</gene>
<reference evidence="3" key="1">
    <citation type="submission" date="2018-06" db="EMBL/GenBank/DDBJ databases">
        <authorList>
            <person name="Zhirakovskaya E."/>
        </authorList>
    </citation>
    <scope>NUCLEOTIDE SEQUENCE</scope>
</reference>
<dbReference type="Gene3D" id="3.10.310.10">
    <property type="entry name" value="Diaminopimelate Epimerase, Chain A, domain 1"/>
    <property type="match status" value="2"/>
</dbReference>
<evidence type="ECO:0000313" key="3">
    <source>
        <dbReference type="EMBL" id="VAV93198.1"/>
    </source>
</evidence>
<dbReference type="SUPFAM" id="SSF54506">
    <property type="entry name" value="Diaminopimelate epimerase-like"/>
    <property type="match status" value="2"/>
</dbReference>
<evidence type="ECO:0000256" key="1">
    <source>
        <dbReference type="ARBA" id="ARBA00010219"/>
    </source>
</evidence>
<dbReference type="GO" id="GO:0008837">
    <property type="term" value="F:diaminopimelate epimerase activity"/>
    <property type="evidence" value="ECO:0007669"/>
    <property type="project" value="UniProtKB-EC"/>
</dbReference>
<dbReference type="EC" id="5.1.1.7" evidence="3"/>
<protein>
    <submittedName>
        <fullName evidence="3">Diaminopimelate epimerase</fullName>
        <ecNumber evidence="3">5.1.1.7</ecNumber>
    </submittedName>
</protein>
<dbReference type="Pfam" id="PF01678">
    <property type="entry name" value="DAP_epimerase"/>
    <property type="match status" value="2"/>
</dbReference>
<dbReference type="AlphaFoldDB" id="A0A3B0RY49"/>
<dbReference type="HAMAP" id="MF_00197">
    <property type="entry name" value="DAP_epimerase"/>
    <property type="match status" value="1"/>
</dbReference>
<name>A0A3B0RY49_9ZZZZ</name>
<dbReference type="EMBL" id="UOEC01000107">
    <property type="protein sequence ID" value="VAV93198.1"/>
    <property type="molecule type" value="Genomic_DNA"/>
</dbReference>
<dbReference type="GO" id="GO:0009089">
    <property type="term" value="P:lysine biosynthetic process via diaminopimelate"/>
    <property type="evidence" value="ECO:0007669"/>
    <property type="project" value="InterPro"/>
</dbReference>
<dbReference type="NCBIfam" id="TIGR00652">
    <property type="entry name" value="DapF"/>
    <property type="match status" value="1"/>
</dbReference>
<dbReference type="GO" id="GO:0005829">
    <property type="term" value="C:cytosol"/>
    <property type="evidence" value="ECO:0007669"/>
    <property type="project" value="TreeGrafter"/>
</dbReference>
<sequence>MDDRILHFRKMNGLGNDFVVLDHRVDGFKITEDFVRAVADRDNGVGCDQLIVMVPSKIADTRMRIWNNAGGEVESCGNATRCIADILFKETGKDTVLVDTTGGLLICTAADDDMITVDMGKPKFGWQDIPLSEEFHDTTGIELQIGPIDAPLLHTPSVVNVGNPHAIFWVEDVEAYDLARTGPLLEMHPVFAQGANISLAKVAKNKNDDHITLKVWERGAGLTRACGTGACAAAVCAARKNLTGRKVTVTLPGGDLAIEWRDHDDHMMMTGPITYEYDGILPAQLISPDLSSGVA</sequence>
<dbReference type="PANTHER" id="PTHR31689:SF0">
    <property type="entry name" value="DIAMINOPIMELATE EPIMERASE"/>
    <property type="match status" value="1"/>
</dbReference>
<accession>A0A3B0RY49</accession>
<proteinExistence type="inferred from homology"/>
<comment type="similarity">
    <text evidence="1">Belongs to the diaminopimelate epimerase family.</text>
</comment>
<evidence type="ECO:0000256" key="2">
    <source>
        <dbReference type="ARBA" id="ARBA00023235"/>
    </source>
</evidence>
<dbReference type="InterPro" id="IPR001653">
    <property type="entry name" value="DAP_epimerase_DapF"/>
</dbReference>
<dbReference type="PANTHER" id="PTHR31689">
    <property type="entry name" value="DIAMINOPIMELATE EPIMERASE, CHLOROPLASTIC"/>
    <property type="match status" value="1"/>
</dbReference>
<organism evidence="3">
    <name type="scientific">hydrothermal vent metagenome</name>
    <dbReference type="NCBI Taxonomy" id="652676"/>
    <lineage>
        <taxon>unclassified sequences</taxon>
        <taxon>metagenomes</taxon>
        <taxon>ecological metagenomes</taxon>
    </lineage>
</organism>
<keyword evidence="2 3" id="KW-0413">Isomerase</keyword>